<reference evidence="2" key="1">
    <citation type="submission" date="2023-06" db="EMBL/GenBank/DDBJ databases">
        <authorList>
            <consortium name="Lawrence Berkeley National Laboratory"/>
            <person name="Ahrendt S."/>
            <person name="Sahu N."/>
            <person name="Indic B."/>
            <person name="Wong-Bajracharya J."/>
            <person name="Merenyi Z."/>
            <person name="Ke H.-M."/>
            <person name="Monk M."/>
            <person name="Kocsube S."/>
            <person name="Drula E."/>
            <person name="Lipzen A."/>
            <person name="Balint B."/>
            <person name="Henrissat B."/>
            <person name="Andreopoulos B."/>
            <person name="Martin F.M."/>
            <person name="Harder C.B."/>
            <person name="Rigling D."/>
            <person name="Ford K.L."/>
            <person name="Foster G.D."/>
            <person name="Pangilinan J."/>
            <person name="Papanicolaou A."/>
            <person name="Barry K."/>
            <person name="LaButti K."/>
            <person name="Viragh M."/>
            <person name="Koriabine M."/>
            <person name="Yan M."/>
            <person name="Riley R."/>
            <person name="Champramary S."/>
            <person name="Plett K.L."/>
            <person name="Tsai I.J."/>
            <person name="Slot J."/>
            <person name="Sipos G."/>
            <person name="Plett J."/>
            <person name="Nagy L.G."/>
            <person name="Grigoriev I.V."/>
        </authorList>
    </citation>
    <scope>NUCLEOTIDE SEQUENCE</scope>
    <source>
        <strain evidence="2">ICMP 16352</strain>
    </source>
</reference>
<evidence type="ECO:0000313" key="2">
    <source>
        <dbReference type="EMBL" id="KAK0483287.1"/>
    </source>
</evidence>
<accession>A0AA39PFJ4</accession>
<organism evidence="2 3">
    <name type="scientific">Armillaria novae-zelandiae</name>
    <dbReference type="NCBI Taxonomy" id="153914"/>
    <lineage>
        <taxon>Eukaryota</taxon>
        <taxon>Fungi</taxon>
        <taxon>Dikarya</taxon>
        <taxon>Basidiomycota</taxon>
        <taxon>Agaricomycotina</taxon>
        <taxon>Agaricomycetes</taxon>
        <taxon>Agaricomycetidae</taxon>
        <taxon>Agaricales</taxon>
        <taxon>Marasmiineae</taxon>
        <taxon>Physalacriaceae</taxon>
        <taxon>Armillaria</taxon>
    </lineage>
</organism>
<proteinExistence type="predicted"/>
<dbReference type="Proteomes" id="UP001175227">
    <property type="component" value="Unassembled WGS sequence"/>
</dbReference>
<dbReference type="AlphaFoldDB" id="A0AA39PFJ4"/>
<protein>
    <submittedName>
        <fullName evidence="2">Uncharacterized protein</fullName>
    </submittedName>
</protein>
<feature type="compositionally biased region" description="Basic and acidic residues" evidence="1">
    <location>
        <begin position="141"/>
        <end position="153"/>
    </location>
</feature>
<feature type="region of interest" description="Disordered" evidence="1">
    <location>
        <begin position="132"/>
        <end position="155"/>
    </location>
</feature>
<keyword evidence="3" id="KW-1185">Reference proteome</keyword>
<sequence>MDLKFYVTVAPFISLLSPATAIHVHLSCTLGARSFQANHCRHGLPSFFFCTNKQTTICKQTFTRCTIPLLMPRRPPPTALRLVPGPAPPRNAPKHTLPAVPRPTFYPPHSVGRGPSPPARGLHCLGMASNYSNSSRSSVARRSESVRMRRGPWDHSGSVRVPVDVDHLLPLPKPVAIGASRQ</sequence>
<comment type="caution">
    <text evidence="2">The sequence shown here is derived from an EMBL/GenBank/DDBJ whole genome shotgun (WGS) entry which is preliminary data.</text>
</comment>
<evidence type="ECO:0000313" key="3">
    <source>
        <dbReference type="Proteomes" id="UP001175227"/>
    </source>
</evidence>
<evidence type="ECO:0000256" key="1">
    <source>
        <dbReference type="SAM" id="MobiDB-lite"/>
    </source>
</evidence>
<dbReference type="EMBL" id="JAUEPR010000006">
    <property type="protein sequence ID" value="KAK0483287.1"/>
    <property type="molecule type" value="Genomic_DNA"/>
</dbReference>
<name>A0AA39PFJ4_9AGAR</name>
<gene>
    <name evidence="2" type="ORF">IW261DRAFT_937592</name>
</gene>